<dbReference type="GO" id="GO:0042742">
    <property type="term" value="P:defense response to bacterium"/>
    <property type="evidence" value="ECO:0000318"/>
    <property type="project" value="GO_Central"/>
</dbReference>
<comment type="catalytic activity">
    <reaction evidence="15">
        <text>L-threonyl-[protein] + ATP = O-phospho-L-threonyl-[protein] + ADP + H(+)</text>
        <dbReference type="Rhea" id="RHEA:46608"/>
        <dbReference type="Rhea" id="RHEA-COMP:11060"/>
        <dbReference type="Rhea" id="RHEA-COMP:11605"/>
        <dbReference type="ChEBI" id="CHEBI:15378"/>
        <dbReference type="ChEBI" id="CHEBI:30013"/>
        <dbReference type="ChEBI" id="CHEBI:30616"/>
        <dbReference type="ChEBI" id="CHEBI:61977"/>
        <dbReference type="ChEBI" id="CHEBI:456216"/>
    </reaction>
</comment>
<evidence type="ECO:0008006" key="24">
    <source>
        <dbReference type="Google" id="ProtNLM"/>
    </source>
</evidence>
<dbReference type="Gramene" id="Manes.17G029800.2.v8.1">
    <property type="protein sequence ID" value="Manes.17G029800.2.v8.1.CDS"/>
    <property type="gene ID" value="Manes.17G029800.v8.1"/>
</dbReference>
<keyword evidence="3" id="KW-0808">Transferase</keyword>
<dbReference type="InterPro" id="IPR001245">
    <property type="entry name" value="Ser-Thr/Tyr_kinase_cat_dom"/>
</dbReference>
<dbReference type="CDD" id="cd14066">
    <property type="entry name" value="STKc_IRAK"/>
    <property type="match status" value="1"/>
</dbReference>
<keyword evidence="13" id="KW-0325">Glycoprotein</keyword>
<dbReference type="Gene3D" id="1.10.510.10">
    <property type="entry name" value="Transferase(Phosphotransferase) domain 1"/>
    <property type="match status" value="1"/>
</dbReference>
<dbReference type="InterPro" id="IPR017441">
    <property type="entry name" value="Protein_kinase_ATP_BS"/>
</dbReference>
<dbReference type="SUPFAM" id="SSF56112">
    <property type="entry name" value="Protein kinase-like (PK-like)"/>
    <property type="match status" value="1"/>
</dbReference>
<feature type="domain" description="Protein kinase" evidence="20">
    <location>
        <begin position="341"/>
        <end position="617"/>
    </location>
</feature>
<keyword evidence="9 16" id="KW-0067">ATP-binding</keyword>
<dbReference type="InterPro" id="IPR038408">
    <property type="entry name" value="GNK2_sf"/>
</dbReference>
<comment type="subcellular location">
    <subcellularLocation>
        <location evidence="1">Membrane</location>
        <topology evidence="1">Single-pass membrane protein</topology>
    </subcellularLocation>
</comment>
<dbReference type="Gene3D" id="3.30.200.20">
    <property type="entry name" value="Phosphorylase Kinase, domain 1"/>
    <property type="match status" value="1"/>
</dbReference>
<dbReference type="EMBL" id="CM004403">
    <property type="protein sequence ID" value="OAY24617.1"/>
    <property type="molecule type" value="Genomic_DNA"/>
</dbReference>
<feature type="chain" id="PRO_5012835834" description="Cysteine-rich receptor-like protein kinase 10" evidence="19">
    <location>
        <begin position="27"/>
        <end position="658"/>
    </location>
</feature>
<comment type="caution">
    <text evidence="22">The sequence shown here is derived from an EMBL/GenBank/DDBJ whole genome shotgun (WGS) entry which is preliminary data.</text>
</comment>
<dbReference type="InterPro" id="IPR002902">
    <property type="entry name" value="GNK2"/>
</dbReference>
<evidence type="ECO:0000256" key="7">
    <source>
        <dbReference type="ARBA" id="ARBA00022741"/>
    </source>
</evidence>
<protein>
    <recommendedName>
        <fullName evidence="24">Cysteine-rich receptor-like protein kinase 10</fullName>
    </recommendedName>
</protein>
<dbReference type="CDD" id="cd23509">
    <property type="entry name" value="Gnk2-like"/>
    <property type="match status" value="2"/>
</dbReference>
<dbReference type="Gene3D" id="3.30.430.20">
    <property type="entry name" value="Gnk2 domain, C-X8-C-X2-C motif"/>
    <property type="match status" value="2"/>
</dbReference>
<dbReference type="PROSITE" id="PS51473">
    <property type="entry name" value="GNK2"/>
    <property type="match status" value="2"/>
</dbReference>
<dbReference type="GO" id="GO:0005524">
    <property type="term" value="F:ATP binding"/>
    <property type="evidence" value="ECO:0007669"/>
    <property type="project" value="UniProtKB-UniRule"/>
</dbReference>
<dbReference type="PROSITE" id="PS50011">
    <property type="entry name" value="PROTEIN_KINASE_DOM"/>
    <property type="match status" value="1"/>
</dbReference>
<evidence type="ECO:0000259" key="20">
    <source>
        <dbReference type="PROSITE" id="PS50011"/>
    </source>
</evidence>
<dbReference type="GO" id="GO:0007165">
    <property type="term" value="P:signal transduction"/>
    <property type="evidence" value="ECO:0000318"/>
    <property type="project" value="GO_Central"/>
</dbReference>
<dbReference type="FunFam" id="3.30.200.20:FF:000142">
    <property type="entry name" value="Cysteine-rich receptor-like protein kinase 10"/>
    <property type="match status" value="1"/>
</dbReference>
<reference evidence="23" key="1">
    <citation type="journal article" date="2016" name="Nat. Biotechnol.">
        <title>Sequencing wild and cultivated cassava and related species reveals extensive interspecific hybridization and genetic diversity.</title>
        <authorList>
            <person name="Bredeson J.V."/>
            <person name="Lyons J.B."/>
            <person name="Prochnik S.E."/>
            <person name="Wu G.A."/>
            <person name="Ha C.M."/>
            <person name="Edsinger-Gonzales E."/>
            <person name="Grimwood J."/>
            <person name="Schmutz J."/>
            <person name="Rabbi I.Y."/>
            <person name="Egesi C."/>
            <person name="Nauluvula P."/>
            <person name="Lebot V."/>
            <person name="Ndunguru J."/>
            <person name="Mkamilo G."/>
            <person name="Bart R.S."/>
            <person name="Setter T.L."/>
            <person name="Gleadow R.M."/>
            <person name="Kulakow P."/>
            <person name="Ferguson M.E."/>
            <person name="Rounsley S."/>
            <person name="Rokhsar D.S."/>
        </authorList>
    </citation>
    <scope>NUCLEOTIDE SEQUENCE [LARGE SCALE GENOMIC DNA]</scope>
    <source>
        <strain evidence="23">cv. AM560-2</strain>
    </source>
</reference>
<evidence type="ECO:0000256" key="11">
    <source>
        <dbReference type="ARBA" id="ARBA00023136"/>
    </source>
</evidence>
<evidence type="ECO:0000256" key="8">
    <source>
        <dbReference type="ARBA" id="ARBA00022777"/>
    </source>
</evidence>
<keyword evidence="8" id="KW-0418">Kinase</keyword>
<keyword evidence="10 18" id="KW-1133">Transmembrane helix</keyword>
<evidence type="ECO:0000256" key="6">
    <source>
        <dbReference type="ARBA" id="ARBA00022737"/>
    </source>
</evidence>
<feature type="domain" description="Gnk2-homologous" evidence="21">
    <location>
        <begin position="139"/>
        <end position="246"/>
    </location>
</feature>
<keyword evidence="6" id="KW-0677">Repeat</keyword>
<dbReference type="FunFam" id="1.10.510.10:FF:000129">
    <property type="entry name" value="cysteine-rich receptor-like protein kinase 10"/>
    <property type="match status" value="1"/>
</dbReference>
<dbReference type="GO" id="GO:0004674">
    <property type="term" value="F:protein serine/threonine kinase activity"/>
    <property type="evidence" value="ECO:0000318"/>
    <property type="project" value="GO_Central"/>
</dbReference>
<keyword evidence="12" id="KW-0675">Receptor</keyword>
<dbReference type="FunFam" id="3.30.430.20:FF:000012">
    <property type="entry name" value="Cysteine-rich receptor-like protein kinase 25"/>
    <property type="match status" value="1"/>
</dbReference>
<evidence type="ECO:0000256" key="12">
    <source>
        <dbReference type="ARBA" id="ARBA00023170"/>
    </source>
</evidence>
<dbReference type="PROSITE" id="PS00108">
    <property type="entry name" value="PROTEIN_KINASE_ST"/>
    <property type="match status" value="1"/>
</dbReference>
<dbReference type="PANTHER" id="PTHR27002:SF1050">
    <property type="entry name" value="CYSTEINE-RICH RECEPTOR-LIKE PROTEIN KINASE 5"/>
    <property type="match status" value="1"/>
</dbReference>
<comment type="catalytic activity">
    <reaction evidence="14">
        <text>L-seryl-[protein] + ATP = O-phospho-L-seryl-[protein] + ADP + H(+)</text>
        <dbReference type="Rhea" id="RHEA:17989"/>
        <dbReference type="Rhea" id="RHEA-COMP:9863"/>
        <dbReference type="Rhea" id="RHEA-COMP:11604"/>
        <dbReference type="ChEBI" id="CHEBI:15378"/>
        <dbReference type="ChEBI" id="CHEBI:29999"/>
        <dbReference type="ChEBI" id="CHEBI:30616"/>
        <dbReference type="ChEBI" id="CHEBI:83421"/>
        <dbReference type="ChEBI" id="CHEBI:456216"/>
    </reaction>
</comment>
<proteinExistence type="predicted"/>
<evidence type="ECO:0000256" key="9">
    <source>
        <dbReference type="ARBA" id="ARBA00022840"/>
    </source>
</evidence>
<dbReference type="Proteomes" id="UP000091857">
    <property type="component" value="Chromosome 17"/>
</dbReference>
<organism evidence="22 23">
    <name type="scientific">Manihot esculenta</name>
    <name type="common">Cassava</name>
    <name type="synonym">Jatropha manihot</name>
    <dbReference type="NCBI Taxonomy" id="3983"/>
    <lineage>
        <taxon>Eukaryota</taxon>
        <taxon>Viridiplantae</taxon>
        <taxon>Streptophyta</taxon>
        <taxon>Embryophyta</taxon>
        <taxon>Tracheophyta</taxon>
        <taxon>Spermatophyta</taxon>
        <taxon>Magnoliopsida</taxon>
        <taxon>eudicotyledons</taxon>
        <taxon>Gunneridae</taxon>
        <taxon>Pentapetalae</taxon>
        <taxon>rosids</taxon>
        <taxon>fabids</taxon>
        <taxon>Malpighiales</taxon>
        <taxon>Euphorbiaceae</taxon>
        <taxon>Crotonoideae</taxon>
        <taxon>Manihoteae</taxon>
        <taxon>Manihot</taxon>
    </lineage>
</organism>
<dbReference type="Pfam" id="PF01657">
    <property type="entry name" value="Stress-antifung"/>
    <property type="match status" value="2"/>
</dbReference>
<evidence type="ECO:0000256" key="5">
    <source>
        <dbReference type="ARBA" id="ARBA00022729"/>
    </source>
</evidence>
<evidence type="ECO:0000256" key="17">
    <source>
        <dbReference type="SAM" id="MobiDB-lite"/>
    </source>
</evidence>
<dbReference type="Pfam" id="PF07714">
    <property type="entry name" value="PK_Tyr_Ser-Thr"/>
    <property type="match status" value="1"/>
</dbReference>
<dbReference type="FunFam" id="3.30.430.20:FF:000003">
    <property type="entry name" value="Cysteine-rich RLK (RECEPTOR-like protein kinase) 10"/>
    <property type="match status" value="1"/>
</dbReference>
<evidence type="ECO:0000256" key="19">
    <source>
        <dbReference type="SAM" id="SignalP"/>
    </source>
</evidence>
<feature type="transmembrane region" description="Helical" evidence="18">
    <location>
        <begin position="276"/>
        <end position="299"/>
    </location>
</feature>
<gene>
    <name evidence="22" type="ORF">MANES_17G029800v8</name>
</gene>
<evidence type="ECO:0000256" key="15">
    <source>
        <dbReference type="ARBA" id="ARBA00047951"/>
    </source>
</evidence>
<feature type="domain" description="Gnk2-homologous" evidence="21">
    <location>
        <begin position="29"/>
        <end position="133"/>
    </location>
</feature>
<keyword evidence="4 18" id="KW-0812">Transmembrane</keyword>
<dbReference type="InterPro" id="IPR000719">
    <property type="entry name" value="Prot_kinase_dom"/>
</dbReference>
<dbReference type="PROSITE" id="PS00107">
    <property type="entry name" value="PROTEIN_KINASE_ATP"/>
    <property type="match status" value="1"/>
</dbReference>
<keyword evidence="7 16" id="KW-0547">Nucleotide-binding</keyword>
<evidence type="ECO:0000256" key="4">
    <source>
        <dbReference type="ARBA" id="ARBA00022692"/>
    </source>
</evidence>
<evidence type="ECO:0000259" key="21">
    <source>
        <dbReference type="PROSITE" id="PS51473"/>
    </source>
</evidence>
<keyword evidence="23" id="KW-1185">Reference proteome</keyword>
<accession>A0A2C9U460</accession>
<evidence type="ECO:0000256" key="13">
    <source>
        <dbReference type="ARBA" id="ARBA00023180"/>
    </source>
</evidence>
<dbReference type="OrthoDB" id="688481at2759"/>
<dbReference type="AlphaFoldDB" id="A0A2C9U460"/>
<evidence type="ECO:0000256" key="16">
    <source>
        <dbReference type="PROSITE-ProRule" id="PRU10141"/>
    </source>
</evidence>
<evidence type="ECO:0000256" key="1">
    <source>
        <dbReference type="ARBA" id="ARBA00004167"/>
    </source>
</evidence>
<name>A0A2C9U460_MANES</name>
<feature type="binding site" evidence="16">
    <location>
        <position position="369"/>
    </location>
    <ligand>
        <name>ATP</name>
        <dbReference type="ChEBI" id="CHEBI:30616"/>
    </ligand>
</feature>
<dbReference type="SMART" id="SM00220">
    <property type="entry name" value="S_TKc"/>
    <property type="match status" value="1"/>
</dbReference>
<keyword evidence="2" id="KW-0723">Serine/threonine-protein kinase</keyword>
<evidence type="ECO:0000256" key="18">
    <source>
        <dbReference type="SAM" id="Phobius"/>
    </source>
</evidence>
<sequence length="658" mass="72730">MIMASLNISKTLVLVFACLLSFTGEAAVTYLYYDCPNTTTFTPNGTYHHNLNSLLYSFTSNATGGNGFYNLTLGQGSSDIIHGLFLCRGDVTKNICQECVTTAAKEILHRCPREKVALITYDECMLRYSSRDFFSSVQREPSLQLLNTQEVSEPERFMDLMVKTMNNVTAQAADDPSGKRFATAEANFSSFQKLYTLAQCTQDLSVGSCNECLQAAVGDLPGCCNGKQGGRVVFPSCNVRYELYQFYRVVAPPPSTALLPSNPSPEQKGRRKISSVIIIAIVVPIFVSVMLFAMGICYLTRARKGSSRYDAVPDQSVGNEITTAQPLQLDLAAIQTATNNFSADNKLGEGGYGKVYKGRLPSGQEIAVKRLTTRSSEQGAEAFKNEAATLAMLQHRNLVRLLGSCLEAKEKILIYEFFPNKSLDYFLFETEKQRKLDWPRRYKIIEGIARGIQYLHEDSRLKIIHRDLKGSNVLLDEKMSPKISDFGMARIFSVDQSQAKTDRVIGTFGYMAPEYAMHGQFSVKSDIFSFGVLVLEIISGRKNSSFCQTDGAGGLLSYIWNHWRNGTPTEVLDPTMMGSCSRNEVLRCIQIGLLCVQDDPADRTTMSTVVLMLSSYSVSLSAPQKPAFLSKGLESDQSASKSVPCSVDEEPITGVHTR</sequence>
<evidence type="ECO:0000256" key="3">
    <source>
        <dbReference type="ARBA" id="ARBA00022679"/>
    </source>
</evidence>
<dbReference type="InterPro" id="IPR011009">
    <property type="entry name" value="Kinase-like_dom_sf"/>
</dbReference>
<evidence type="ECO:0000313" key="23">
    <source>
        <dbReference type="Proteomes" id="UP000091857"/>
    </source>
</evidence>
<dbReference type="GO" id="GO:0005886">
    <property type="term" value="C:plasma membrane"/>
    <property type="evidence" value="ECO:0000318"/>
    <property type="project" value="GO_Central"/>
</dbReference>
<dbReference type="GO" id="GO:0006979">
    <property type="term" value="P:response to oxidative stress"/>
    <property type="evidence" value="ECO:0007669"/>
    <property type="project" value="UniProtKB-ARBA"/>
</dbReference>
<evidence type="ECO:0000256" key="14">
    <source>
        <dbReference type="ARBA" id="ARBA00047558"/>
    </source>
</evidence>
<evidence type="ECO:0000256" key="2">
    <source>
        <dbReference type="ARBA" id="ARBA00022527"/>
    </source>
</evidence>
<keyword evidence="5 19" id="KW-0732">Signal</keyword>
<evidence type="ECO:0000256" key="10">
    <source>
        <dbReference type="ARBA" id="ARBA00022989"/>
    </source>
</evidence>
<feature type="signal peptide" evidence="19">
    <location>
        <begin position="1"/>
        <end position="26"/>
    </location>
</feature>
<dbReference type="GO" id="GO:0009626">
    <property type="term" value="P:plant-type hypersensitive response"/>
    <property type="evidence" value="ECO:0000318"/>
    <property type="project" value="GO_Central"/>
</dbReference>
<feature type="region of interest" description="Disordered" evidence="17">
    <location>
        <begin position="633"/>
        <end position="658"/>
    </location>
</feature>
<dbReference type="PANTHER" id="PTHR27002">
    <property type="entry name" value="RECEPTOR-LIKE SERINE/THREONINE-PROTEIN KINASE SD1-8"/>
    <property type="match status" value="1"/>
</dbReference>
<keyword evidence="11 18" id="KW-0472">Membrane</keyword>
<dbReference type="InterPro" id="IPR008271">
    <property type="entry name" value="Ser/Thr_kinase_AS"/>
</dbReference>
<evidence type="ECO:0000313" key="22">
    <source>
        <dbReference type="EMBL" id="OAY24617.1"/>
    </source>
</evidence>